<feature type="domain" description="Solute-binding protein family 5" evidence="6">
    <location>
        <begin position="74"/>
        <end position="453"/>
    </location>
</feature>
<dbReference type="EMBL" id="AQGQ01000012">
    <property type="protein sequence ID" value="EOD56414.1"/>
    <property type="molecule type" value="Genomic_DNA"/>
</dbReference>
<dbReference type="Gene3D" id="3.90.76.10">
    <property type="entry name" value="Dipeptide-binding Protein, Domain 1"/>
    <property type="match status" value="1"/>
</dbReference>
<dbReference type="InterPro" id="IPR000914">
    <property type="entry name" value="SBP_5_dom"/>
</dbReference>
<dbReference type="PANTHER" id="PTHR30290:SF23">
    <property type="entry name" value="PERIPLASMIC MUREIN PEPTIDE-BINDING PROTEIN"/>
    <property type="match status" value="1"/>
</dbReference>
<comment type="subcellular location">
    <subcellularLocation>
        <location evidence="1">Cell envelope</location>
    </subcellularLocation>
</comment>
<evidence type="ECO:0000259" key="6">
    <source>
        <dbReference type="Pfam" id="PF00496"/>
    </source>
</evidence>
<dbReference type="Pfam" id="PF00496">
    <property type="entry name" value="SBP_bac_5"/>
    <property type="match status" value="1"/>
</dbReference>
<evidence type="ECO:0000256" key="2">
    <source>
        <dbReference type="ARBA" id="ARBA00005695"/>
    </source>
</evidence>
<comment type="caution">
    <text evidence="7">The sequence shown here is derived from an EMBL/GenBank/DDBJ whole genome shotgun (WGS) entry which is preliminary data.</text>
</comment>
<evidence type="ECO:0000256" key="5">
    <source>
        <dbReference type="SAM" id="SignalP"/>
    </source>
</evidence>
<keyword evidence="4 5" id="KW-0732">Signal</keyword>
<accession>R1HDD7</accession>
<dbReference type="InterPro" id="IPR039424">
    <property type="entry name" value="SBP_5"/>
</dbReference>
<gene>
    <name evidence="7" type="ORF">G113_03666</name>
</gene>
<reference evidence="7 8" key="1">
    <citation type="journal article" date="2013" name="Genome Announc.">
        <title>Draft Genome Sequence of Aeromonas molluscorum Strain 848TT, Isolated from Bivalve Molluscs.</title>
        <authorList>
            <person name="Spataro N."/>
            <person name="Farfan M."/>
            <person name="Albarral V."/>
            <person name="Sanglas A."/>
            <person name="Loren J.G."/>
            <person name="Fuste M.C."/>
            <person name="Bosch E."/>
        </authorList>
    </citation>
    <scope>NUCLEOTIDE SEQUENCE [LARGE SCALE GENOMIC DNA]</scope>
    <source>
        <strain evidence="7 8">848</strain>
    </source>
</reference>
<dbReference type="PANTHER" id="PTHR30290">
    <property type="entry name" value="PERIPLASMIC BINDING COMPONENT OF ABC TRANSPORTER"/>
    <property type="match status" value="1"/>
</dbReference>
<dbReference type="InterPro" id="IPR030678">
    <property type="entry name" value="Peptide/Ni-bd"/>
</dbReference>
<dbReference type="PATRIC" id="fig|1268236.3.peg.732"/>
<evidence type="ECO:0000313" key="8">
    <source>
        <dbReference type="Proteomes" id="UP000013526"/>
    </source>
</evidence>
<dbReference type="SUPFAM" id="SSF53850">
    <property type="entry name" value="Periplasmic binding protein-like II"/>
    <property type="match status" value="1"/>
</dbReference>
<feature type="signal peptide" evidence="5">
    <location>
        <begin position="1"/>
        <end position="18"/>
    </location>
</feature>
<proteinExistence type="inferred from homology"/>
<dbReference type="OrthoDB" id="9801912at2"/>
<dbReference type="GO" id="GO:0030288">
    <property type="term" value="C:outer membrane-bounded periplasmic space"/>
    <property type="evidence" value="ECO:0007669"/>
    <property type="project" value="TreeGrafter"/>
</dbReference>
<keyword evidence="8" id="KW-1185">Reference proteome</keyword>
<sequence>MTGWRPLLLLLAMGSAQAADIPSDAKLAADQSLVRHLKDEPSSLSPLKLVGLPELQVVRDLFEGLLTQGADGSVQPGVAQHWRSDDNQHFLFELRKDAAWSNGDPVTASDFVYSWRRLVDPKEAATFAWFAQLAHFDNVDKIVAGELNPDRLGVEAVDDHTLKVTLSQPVPYFLNLLTHPSLSPLHEASIVSEGSAWTQPGKLVGNGAFVLAERVVNERLDLRPNPHYWDNAHTVLTKVTFLPINQESAATQRYLAGDIDITESFPKERYAKLIKEIPAEVYTPEQLGTYYYAFNTRQAPLDDVRVRKALSYAIDRPLIASKVLGTGEKPAYHFTPDVTAHFSPKPNPLSTLSQDELDTQAKRLLAEAGYGPAHPLELTLLYNTAEVHKKLALAVASMWKQKLGAKVQLTNQEWKSYLDSRQSGQFQVIRSSWVADYNDPSAFLELWRSSNSGNMARFASPDYDALLDQASHSRDQASRSQLFDKAETLLQEQAPIAPIYQYTNARLIKPWLKGYPINNPEDVAYSRQLYLLAH</sequence>
<feature type="chain" id="PRO_5004361333" evidence="5">
    <location>
        <begin position="19"/>
        <end position="534"/>
    </location>
</feature>
<comment type="similarity">
    <text evidence="2">Belongs to the bacterial solute-binding protein 5 family.</text>
</comment>
<name>R1HDD7_9GAMM</name>
<evidence type="ECO:0000256" key="1">
    <source>
        <dbReference type="ARBA" id="ARBA00004196"/>
    </source>
</evidence>
<dbReference type="PIRSF" id="PIRSF002741">
    <property type="entry name" value="MppA"/>
    <property type="match status" value="1"/>
</dbReference>
<organism evidence="7 8">
    <name type="scientific">Aeromonas molluscorum 848</name>
    <dbReference type="NCBI Taxonomy" id="1268236"/>
    <lineage>
        <taxon>Bacteria</taxon>
        <taxon>Pseudomonadati</taxon>
        <taxon>Pseudomonadota</taxon>
        <taxon>Gammaproteobacteria</taxon>
        <taxon>Aeromonadales</taxon>
        <taxon>Aeromonadaceae</taxon>
        <taxon>Aeromonas</taxon>
    </lineage>
</organism>
<dbReference type="GO" id="GO:0043190">
    <property type="term" value="C:ATP-binding cassette (ABC) transporter complex"/>
    <property type="evidence" value="ECO:0007669"/>
    <property type="project" value="InterPro"/>
</dbReference>
<dbReference type="GO" id="GO:1904680">
    <property type="term" value="F:peptide transmembrane transporter activity"/>
    <property type="evidence" value="ECO:0007669"/>
    <property type="project" value="TreeGrafter"/>
</dbReference>
<evidence type="ECO:0000256" key="3">
    <source>
        <dbReference type="ARBA" id="ARBA00022448"/>
    </source>
</evidence>
<evidence type="ECO:0000313" key="7">
    <source>
        <dbReference type="EMBL" id="EOD56414.1"/>
    </source>
</evidence>
<dbReference type="Proteomes" id="UP000013526">
    <property type="component" value="Unassembled WGS sequence"/>
</dbReference>
<protein>
    <submittedName>
        <fullName evidence="7">Murein tripeptide ABC transporter periplasmic substrate-binding protein</fullName>
    </submittedName>
</protein>
<dbReference type="AlphaFoldDB" id="R1HDD7"/>
<dbReference type="CDD" id="cd08504">
    <property type="entry name" value="PBP2_OppA"/>
    <property type="match status" value="1"/>
</dbReference>
<dbReference type="RefSeq" id="WP_005893649.1">
    <property type="nucleotide sequence ID" value="NZ_AQGQ01000012.1"/>
</dbReference>
<dbReference type="Gene3D" id="3.40.190.10">
    <property type="entry name" value="Periplasmic binding protein-like II"/>
    <property type="match status" value="1"/>
</dbReference>
<dbReference type="FunFam" id="3.90.76.10:FF:000001">
    <property type="entry name" value="Oligopeptide ABC transporter substrate-binding protein"/>
    <property type="match status" value="1"/>
</dbReference>
<dbReference type="GO" id="GO:0015833">
    <property type="term" value="P:peptide transport"/>
    <property type="evidence" value="ECO:0007669"/>
    <property type="project" value="TreeGrafter"/>
</dbReference>
<keyword evidence="3" id="KW-0813">Transport</keyword>
<dbReference type="Gene3D" id="3.10.105.10">
    <property type="entry name" value="Dipeptide-binding Protein, Domain 3"/>
    <property type="match status" value="1"/>
</dbReference>
<dbReference type="FunFam" id="3.10.105.10:FF:000001">
    <property type="entry name" value="Oligopeptide ABC transporter, oligopeptide-binding protein"/>
    <property type="match status" value="1"/>
</dbReference>
<evidence type="ECO:0000256" key="4">
    <source>
        <dbReference type="ARBA" id="ARBA00022729"/>
    </source>
</evidence>